<dbReference type="OrthoDB" id="120976at2759"/>
<feature type="region of interest" description="Disordered" evidence="4">
    <location>
        <begin position="356"/>
        <end position="376"/>
    </location>
</feature>
<feature type="compositionally biased region" description="Pro residues" evidence="4">
    <location>
        <begin position="489"/>
        <end position="503"/>
    </location>
</feature>
<feature type="region of interest" description="Disordered" evidence="4">
    <location>
        <begin position="1034"/>
        <end position="1115"/>
    </location>
</feature>
<dbReference type="SMART" id="SM00368">
    <property type="entry name" value="LRR_RI"/>
    <property type="match status" value="8"/>
</dbReference>
<feature type="compositionally biased region" description="Low complexity" evidence="4">
    <location>
        <begin position="133"/>
        <end position="152"/>
    </location>
</feature>
<dbReference type="GO" id="GO:0006913">
    <property type="term" value="P:nucleocytoplasmic transport"/>
    <property type="evidence" value="ECO:0007669"/>
    <property type="project" value="TreeGrafter"/>
</dbReference>
<dbReference type="InterPro" id="IPR001611">
    <property type="entry name" value="Leu-rich_rpt"/>
</dbReference>
<proteinExistence type="predicted"/>
<name>A0A165EW51_9BASI</name>
<evidence type="ECO:0000256" key="2">
    <source>
        <dbReference type="ARBA" id="ARBA00022614"/>
    </source>
</evidence>
<dbReference type="GO" id="GO:0005634">
    <property type="term" value="C:nucleus"/>
    <property type="evidence" value="ECO:0007669"/>
    <property type="project" value="TreeGrafter"/>
</dbReference>
<dbReference type="InParanoid" id="A0A165EW51"/>
<evidence type="ECO:0000256" key="3">
    <source>
        <dbReference type="ARBA" id="ARBA00022737"/>
    </source>
</evidence>
<accession>A0A165EW51</accession>
<dbReference type="GO" id="GO:0048471">
    <property type="term" value="C:perinuclear region of cytoplasm"/>
    <property type="evidence" value="ECO:0007669"/>
    <property type="project" value="TreeGrafter"/>
</dbReference>
<evidence type="ECO:0000256" key="4">
    <source>
        <dbReference type="SAM" id="MobiDB-lite"/>
    </source>
</evidence>
<feature type="compositionally biased region" description="Low complexity" evidence="4">
    <location>
        <begin position="1"/>
        <end position="14"/>
    </location>
</feature>
<dbReference type="GO" id="GO:0031267">
    <property type="term" value="F:small GTPase binding"/>
    <property type="evidence" value="ECO:0007669"/>
    <property type="project" value="TreeGrafter"/>
</dbReference>
<feature type="compositionally biased region" description="Basic and acidic residues" evidence="4">
    <location>
        <begin position="1146"/>
        <end position="1169"/>
    </location>
</feature>
<feature type="compositionally biased region" description="Low complexity" evidence="4">
    <location>
        <begin position="560"/>
        <end position="577"/>
    </location>
</feature>
<dbReference type="Pfam" id="PF13516">
    <property type="entry name" value="LRR_6"/>
    <property type="match status" value="2"/>
</dbReference>
<reference evidence="5 6" key="1">
    <citation type="journal article" date="2016" name="Mol. Biol. Evol.">
        <title>Comparative Genomics of Early-Diverging Mushroom-Forming Fungi Provides Insights into the Origins of Lignocellulose Decay Capabilities.</title>
        <authorList>
            <person name="Nagy L.G."/>
            <person name="Riley R."/>
            <person name="Tritt A."/>
            <person name="Adam C."/>
            <person name="Daum C."/>
            <person name="Floudas D."/>
            <person name="Sun H."/>
            <person name="Yadav J.S."/>
            <person name="Pangilinan J."/>
            <person name="Larsson K.H."/>
            <person name="Matsuura K."/>
            <person name="Barry K."/>
            <person name="Labutti K."/>
            <person name="Kuo R."/>
            <person name="Ohm R.A."/>
            <person name="Bhattacharya S.S."/>
            <person name="Shirouzu T."/>
            <person name="Yoshinaga Y."/>
            <person name="Martin F.M."/>
            <person name="Grigoriev I.V."/>
            <person name="Hibbett D.S."/>
        </authorList>
    </citation>
    <scope>NUCLEOTIDE SEQUENCE [LARGE SCALE GENOMIC DNA]</scope>
    <source>
        <strain evidence="5 6">HHB12733</strain>
    </source>
</reference>
<dbReference type="InterPro" id="IPR032675">
    <property type="entry name" value="LRR_dom_sf"/>
</dbReference>
<sequence>MATTSSSSPSPAAPARERERERALDPAAPPTPSTPDLTKVLVASSSSAAAAALSPPSTPLSPIYRSPHRPLRSILRPPPPPPKNVFTSLTQNFLSLPSKLGLPTSAPAPAPGQAQAQQGGRDTHPPALAVQTSAALSSPSFSAPGAAAASSANKKPLKRAHFRMPVLSVTYSISSALPPCSPETSKSRIQAEEALRETLVTLRQSTWSAERVEGFYRDCCRTREERPDERIVIAIKHGLNNKPRILDLSGITLSTYHAATVADVLALNLRLAKVSLDGCDLDEQSLSPILHALLISASLPALSLANNPRLKAPALSLLQTYLARARRLSSLDLSGIPLPPACAQIIVQVLQAQNPNQDGPGGDGLETPLSPSMKGKGVRKEDWEVARLLLSEPWHEEGVDDGDGLVTLRLDNCSLKPASLEILAHAIRPSQLCHLSLRQNRISASGAVALAVLMKDYPDTAFAPIVMAPSLPASHSQQSLLSFSQSGSPAPPPRLLPPRPPAAQPAQPSGAGAAPHTTTYAAYVPKVKRIQQQQAALLAQGKPPTLHPVPPLPAALAGLQAQGANSAQGSSVSSAGGTPRSTPSQSPRGSITALPGSGYAGGGAGAGSQSTPRRSSPPIITSSDSGGITSRQWRDAGDGARGAGAGAEGGRSSGAGGGGGLPSPALLSSVRGLDDVPRLGKLRTVDLKGNDIRTGVTYIAQVLKRNRTLRVLNLAENRIDEKGLSALAEALKYNETLETLDLSGNPCCGPSLEGVTSLRMAFTVNRSLRRLFLSNTNLTSQAAIHLAEFIPETHTLLHLDLTRNDLDYAGILALAAGMRSNLTLRCLDLSIPPNDEQAARCSRDILQACIRNTEKAGRGAELLGKSEILHTLQGSDPDVLKAAKPASEEARPLGKSEKERLKVVKLSEVEVIDCVGEICRGERDVGDDARQALVERLEEMIRAERAEDRLAQLLELMDGLTASAKLSAKARQKAQGVNGDGRVGLGLNGLHASPSGSGSGSAAGSGPSTPVAAASLSPTQTVSTSPLAHALSPAFSITSGSDDDASDEEPLGAGVDPDPEELGRDIRPRVSASVTFGGSTAPGLPRPPPPPAVASSSSSPASGSSAPGVKVPLASPVEERSKYWVEEEGEVFRRGHALLTEDEMEERGGRKDVDGDELRKELLEKEVKRPPPRTVPLPEEPSPVDEQNGLGFFPNQIRP</sequence>
<keyword evidence="6" id="KW-1185">Reference proteome</keyword>
<dbReference type="AlphaFoldDB" id="A0A165EW51"/>
<gene>
    <name evidence="5" type="ORF">CALCODRAFT_484631</name>
</gene>
<feature type="region of interest" description="Disordered" evidence="4">
    <location>
        <begin position="973"/>
        <end position="1018"/>
    </location>
</feature>
<evidence type="ECO:0000313" key="6">
    <source>
        <dbReference type="Proteomes" id="UP000076842"/>
    </source>
</evidence>
<feature type="region of interest" description="Disordered" evidence="4">
    <location>
        <begin position="560"/>
        <end position="663"/>
    </location>
</feature>
<keyword evidence="2" id="KW-0433">Leucine-rich repeat</keyword>
<feature type="compositionally biased region" description="Low complexity" evidence="4">
    <location>
        <begin position="504"/>
        <end position="515"/>
    </location>
</feature>
<feature type="region of interest" description="Disordered" evidence="4">
    <location>
        <begin position="477"/>
        <end position="516"/>
    </location>
</feature>
<dbReference type="Gene3D" id="3.80.10.10">
    <property type="entry name" value="Ribonuclease Inhibitor"/>
    <property type="match status" value="4"/>
</dbReference>
<dbReference type="EMBL" id="KV423991">
    <property type="protein sequence ID" value="KZT55643.1"/>
    <property type="molecule type" value="Genomic_DNA"/>
</dbReference>
<feature type="compositionally biased region" description="Gly residues" evidence="4">
    <location>
        <begin position="639"/>
        <end position="661"/>
    </location>
</feature>
<feature type="compositionally biased region" description="Pro residues" evidence="4">
    <location>
        <begin position="1172"/>
        <end position="1181"/>
    </location>
</feature>
<protein>
    <recommendedName>
        <fullName evidence="7">RNI-like protein</fullName>
    </recommendedName>
</protein>
<feature type="compositionally biased region" description="Low complexity" evidence="4">
    <location>
        <begin position="34"/>
        <end position="55"/>
    </location>
</feature>
<evidence type="ECO:0000256" key="1">
    <source>
        <dbReference type="ARBA" id="ARBA00022468"/>
    </source>
</evidence>
<feature type="compositionally biased region" description="Low complexity" evidence="4">
    <location>
        <begin position="111"/>
        <end position="120"/>
    </location>
</feature>
<feature type="compositionally biased region" description="Low complexity" evidence="4">
    <location>
        <begin position="1093"/>
        <end position="1108"/>
    </location>
</feature>
<dbReference type="Proteomes" id="UP000076842">
    <property type="component" value="Unassembled WGS sequence"/>
</dbReference>
<feature type="compositionally biased region" description="Polar residues" evidence="4">
    <location>
        <begin position="85"/>
        <end position="95"/>
    </location>
</feature>
<keyword evidence="3" id="KW-0677">Repeat</keyword>
<organism evidence="5 6">
    <name type="scientific">Calocera cornea HHB12733</name>
    <dbReference type="NCBI Taxonomy" id="1353952"/>
    <lineage>
        <taxon>Eukaryota</taxon>
        <taxon>Fungi</taxon>
        <taxon>Dikarya</taxon>
        <taxon>Basidiomycota</taxon>
        <taxon>Agaricomycotina</taxon>
        <taxon>Dacrymycetes</taxon>
        <taxon>Dacrymycetales</taxon>
        <taxon>Dacrymycetaceae</taxon>
        <taxon>Calocera</taxon>
    </lineage>
</organism>
<evidence type="ECO:0008006" key="7">
    <source>
        <dbReference type="Google" id="ProtNLM"/>
    </source>
</evidence>
<dbReference type="GO" id="GO:0005829">
    <property type="term" value="C:cytosol"/>
    <property type="evidence" value="ECO:0007669"/>
    <property type="project" value="TreeGrafter"/>
</dbReference>
<feature type="compositionally biased region" description="Basic and acidic residues" evidence="4">
    <location>
        <begin position="15"/>
        <end position="24"/>
    </location>
</feature>
<feature type="compositionally biased region" description="Low complexity" evidence="4">
    <location>
        <begin position="1004"/>
        <end position="1015"/>
    </location>
</feature>
<evidence type="ECO:0000313" key="5">
    <source>
        <dbReference type="EMBL" id="KZT55643.1"/>
    </source>
</evidence>
<dbReference type="GO" id="GO:0005096">
    <property type="term" value="F:GTPase activator activity"/>
    <property type="evidence" value="ECO:0007669"/>
    <property type="project" value="UniProtKB-KW"/>
</dbReference>
<dbReference type="PANTHER" id="PTHR24113">
    <property type="entry name" value="RAN GTPASE-ACTIVATING PROTEIN 1"/>
    <property type="match status" value="1"/>
</dbReference>
<feature type="compositionally biased region" description="Low complexity" evidence="4">
    <location>
        <begin position="607"/>
        <end position="631"/>
    </location>
</feature>
<keyword evidence="1" id="KW-0343">GTPase activation</keyword>
<dbReference type="SUPFAM" id="SSF52047">
    <property type="entry name" value="RNI-like"/>
    <property type="match status" value="2"/>
</dbReference>
<dbReference type="InterPro" id="IPR027038">
    <property type="entry name" value="RanGap"/>
</dbReference>
<feature type="compositionally biased region" description="Polar residues" evidence="4">
    <location>
        <begin position="579"/>
        <end position="589"/>
    </location>
</feature>
<dbReference type="PANTHER" id="PTHR24113:SF12">
    <property type="entry name" value="RAN GTPASE-ACTIVATING PROTEIN 1"/>
    <property type="match status" value="1"/>
</dbReference>
<feature type="compositionally biased region" description="Gly residues" evidence="4">
    <location>
        <begin position="978"/>
        <end position="987"/>
    </location>
</feature>
<feature type="region of interest" description="Disordered" evidence="4">
    <location>
        <begin position="1"/>
        <end position="155"/>
    </location>
</feature>
<feature type="region of interest" description="Disordered" evidence="4">
    <location>
        <begin position="1138"/>
        <end position="1199"/>
    </location>
</feature>
<feature type="compositionally biased region" description="Acidic residues" evidence="4">
    <location>
        <begin position="1041"/>
        <end position="1050"/>
    </location>
</feature>
<feature type="compositionally biased region" description="Low complexity" evidence="4">
    <location>
        <begin position="477"/>
        <end position="488"/>
    </location>
</feature>